<organism evidence="1 2">
    <name type="scientific">Rotaria sordida</name>
    <dbReference type="NCBI Taxonomy" id="392033"/>
    <lineage>
        <taxon>Eukaryota</taxon>
        <taxon>Metazoa</taxon>
        <taxon>Spiralia</taxon>
        <taxon>Gnathifera</taxon>
        <taxon>Rotifera</taxon>
        <taxon>Eurotatoria</taxon>
        <taxon>Bdelloidea</taxon>
        <taxon>Philodinida</taxon>
        <taxon>Philodinidae</taxon>
        <taxon>Rotaria</taxon>
    </lineage>
</organism>
<dbReference type="EMBL" id="CAJNOT010006178">
    <property type="protein sequence ID" value="CAF1484055.1"/>
    <property type="molecule type" value="Genomic_DNA"/>
</dbReference>
<sequence>MNEKYPSKFIFNKFSSKNDIFLLYDNNNQSKLYRHLKRLKSNNHGIYLIPTSENAIAINLLFILDQINDKYNDFILVFDYNPIYEDICKQLIETNIQLKNHIQFRCFDHLNEFTQFYNEMTNLQNESKKKKIKQNLLLLIIQKKKLFHSCPFETKQQSSYSYRFG</sequence>
<reference evidence="1" key="1">
    <citation type="submission" date="2021-02" db="EMBL/GenBank/DDBJ databases">
        <authorList>
            <person name="Nowell W R."/>
        </authorList>
    </citation>
    <scope>NUCLEOTIDE SEQUENCE</scope>
</reference>
<proteinExistence type="predicted"/>
<evidence type="ECO:0000313" key="1">
    <source>
        <dbReference type="EMBL" id="CAF1484055.1"/>
    </source>
</evidence>
<evidence type="ECO:0000313" key="2">
    <source>
        <dbReference type="Proteomes" id="UP000663864"/>
    </source>
</evidence>
<comment type="caution">
    <text evidence="1">The sequence shown here is derived from an EMBL/GenBank/DDBJ whole genome shotgun (WGS) entry which is preliminary data.</text>
</comment>
<accession>A0A815RX15</accession>
<dbReference type="AlphaFoldDB" id="A0A815RX15"/>
<name>A0A815RX15_9BILA</name>
<gene>
    <name evidence="1" type="ORF">ZHD862_LOCUS36696</name>
</gene>
<dbReference type="Proteomes" id="UP000663864">
    <property type="component" value="Unassembled WGS sequence"/>
</dbReference>
<protein>
    <submittedName>
        <fullName evidence="1">Uncharacterized protein</fullName>
    </submittedName>
</protein>